<dbReference type="PANTHER" id="PTHR34824">
    <property type="entry name" value="HEAT-INDUCIBLE TRANSCRIPTION REPRESSOR HRCA"/>
    <property type="match status" value="1"/>
</dbReference>
<evidence type="ECO:0000256" key="5">
    <source>
        <dbReference type="ARBA" id="ARBA00055319"/>
    </source>
</evidence>
<keyword evidence="4" id="KW-0804">Transcription</keyword>
<dbReference type="GO" id="GO:0003677">
    <property type="term" value="F:DNA binding"/>
    <property type="evidence" value="ECO:0007669"/>
    <property type="project" value="InterPro"/>
</dbReference>
<evidence type="ECO:0000256" key="4">
    <source>
        <dbReference type="ARBA" id="ARBA00023163"/>
    </source>
</evidence>
<organism evidence="6 7">
    <name type="scientific">Desulforamulus profundi</name>
    <dbReference type="NCBI Taxonomy" id="1383067"/>
    <lineage>
        <taxon>Bacteria</taxon>
        <taxon>Bacillati</taxon>
        <taxon>Bacillota</taxon>
        <taxon>Clostridia</taxon>
        <taxon>Eubacteriales</taxon>
        <taxon>Peptococcaceae</taxon>
        <taxon>Desulforamulus</taxon>
    </lineage>
</organism>
<comment type="function">
    <text evidence="5">Negative regulator of class I heat shock genes (grpE-dnaK-dnaJ and groELS operons). Prevents heat-shock induction of these operons.</text>
</comment>
<evidence type="ECO:0000256" key="1">
    <source>
        <dbReference type="ARBA" id="ARBA00022491"/>
    </source>
</evidence>
<keyword evidence="3" id="KW-0346">Stress response</keyword>
<accession>A0A2C6MB75</accession>
<dbReference type="InterPro" id="IPR036388">
    <property type="entry name" value="WH-like_DNA-bd_sf"/>
</dbReference>
<proteinExistence type="predicted"/>
<evidence type="ECO:0000256" key="2">
    <source>
        <dbReference type="ARBA" id="ARBA00023015"/>
    </source>
</evidence>
<dbReference type="InterPro" id="IPR002571">
    <property type="entry name" value="HrcA"/>
</dbReference>
<dbReference type="AlphaFoldDB" id="A0A2C6MB75"/>
<comment type="caution">
    <text evidence="6">The sequence shown here is derived from an EMBL/GenBank/DDBJ whole genome shotgun (WGS) entry which is preliminary data.</text>
</comment>
<keyword evidence="1" id="KW-0678">Repressor</keyword>
<evidence type="ECO:0000313" key="7">
    <source>
        <dbReference type="Proteomes" id="UP000222564"/>
    </source>
</evidence>
<dbReference type="Proteomes" id="UP000222564">
    <property type="component" value="Unassembled WGS sequence"/>
</dbReference>
<dbReference type="FunFam" id="1.10.10.10:FF:000049">
    <property type="entry name" value="Heat-inducible transcription repressor HrcA"/>
    <property type="match status" value="1"/>
</dbReference>
<dbReference type="InterPro" id="IPR036390">
    <property type="entry name" value="WH_DNA-bd_sf"/>
</dbReference>
<dbReference type="GO" id="GO:0045892">
    <property type="term" value="P:negative regulation of DNA-templated transcription"/>
    <property type="evidence" value="ECO:0007669"/>
    <property type="project" value="TreeGrafter"/>
</dbReference>
<sequence length="141" mass="16106">MKMDERKQQILLAIIKDYISTAEPVGSRTISRKYKLGVSPATIRNEMADLEEMGFIEQPHTSAGRIPSNLGYRYYVDCLMQLEQLTEQEEGTIRSGYENKVREVAEVLNRTGRMLAQLPITPPLCRRPSWASAPTNIFNWS</sequence>
<evidence type="ECO:0000313" key="6">
    <source>
        <dbReference type="EMBL" id="PHJ36754.1"/>
    </source>
</evidence>
<dbReference type="PANTHER" id="PTHR34824:SF1">
    <property type="entry name" value="HEAT-INDUCIBLE TRANSCRIPTION REPRESSOR HRCA"/>
    <property type="match status" value="1"/>
</dbReference>
<dbReference type="EMBL" id="AWQQ01000150">
    <property type="protein sequence ID" value="PHJ36754.1"/>
    <property type="molecule type" value="Genomic_DNA"/>
</dbReference>
<evidence type="ECO:0008006" key="8">
    <source>
        <dbReference type="Google" id="ProtNLM"/>
    </source>
</evidence>
<reference evidence="6 7" key="1">
    <citation type="submission" date="2013-09" db="EMBL/GenBank/DDBJ databases">
        <title>Biodegradation of hydrocarbons in the deep terrestrial subsurface : characterization of a microbial consortium composed of two Desulfotomaculum species originating from a deep geological formation.</title>
        <authorList>
            <person name="Aullo T."/>
            <person name="Berlendis S."/>
            <person name="Lascourreges J.-F."/>
            <person name="Dessort D."/>
            <person name="Saint-Laurent S."/>
            <person name="Schraauwers B."/>
            <person name="Mas J."/>
            <person name="Magot M."/>
            <person name="Ranchou-Peyruse A."/>
        </authorList>
    </citation>
    <scope>NUCLEOTIDE SEQUENCE [LARGE SCALE GENOMIC DNA]</scope>
    <source>
        <strain evidence="6 7">Bs107</strain>
    </source>
</reference>
<dbReference type="Gene3D" id="1.10.10.10">
    <property type="entry name" value="Winged helix-like DNA-binding domain superfamily/Winged helix DNA-binding domain"/>
    <property type="match status" value="1"/>
</dbReference>
<protein>
    <recommendedName>
        <fullName evidence="8">Heat-inducible transcription repressor HrcA</fullName>
    </recommendedName>
</protein>
<gene>
    <name evidence="6" type="ORF">P378_20440</name>
</gene>
<dbReference type="SUPFAM" id="SSF46785">
    <property type="entry name" value="Winged helix' DNA-binding domain"/>
    <property type="match status" value="1"/>
</dbReference>
<keyword evidence="2" id="KW-0805">Transcription regulation</keyword>
<name>A0A2C6MB75_9FIRM</name>
<keyword evidence="7" id="KW-1185">Reference proteome</keyword>
<evidence type="ECO:0000256" key="3">
    <source>
        <dbReference type="ARBA" id="ARBA00023016"/>
    </source>
</evidence>